<gene>
    <name evidence="1" type="ordered locus">RPC_3058</name>
</gene>
<sequence>MSRAVSSSFMSLEVLADEKISSAPSDYPRRPRGPFRRNDFAVRVIDVARSCHARFVLVDCDPRLDQLLDQTSPPSAVFVEVLPDHPDDVRRQLHMTALQRADV</sequence>
<proteinExistence type="predicted"/>
<dbReference type="STRING" id="316056.RPC_3058"/>
<reference evidence="1" key="1">
    <citation type="submission" date="2006-03" db="EMBL/GenBank/DDBJ databases">
        <title>Complete sequence of Rhodopseudomonas palustris BisB18.</title>
        <authorList>
            <consortium name="US DOE Joint Genome Institute"/>
            <person name="Copeland A."/>
            <person name="Lucas S."/>
            <person name="Lapidus A."/>
            <person name="Barry K."/>
            <person name="Detter J.C."/>
            <person name="Glavina del Rio T."/>
            <person name="Hammon N."/>
            <person name="Israni S."/>
            <person name="Dalin E."/>
            <person name="Tice H."/>
            <person name="Pitluck S."/>
            <person name="Chain P."/>
            <person name="Malfatti S."/>
            <person name="Shin M."/>
            <person name="Vergez L."/>
            <person name="Schmutz J."/>
            <person name="Larimer F."/>
            <person name="Land M."/>
            <person name="Hauser L."/>
            <person name="Pelletier D.A."/>
            <person name="Kyrpides N."/>
            <person name="Anderson I."/>
            <person name="Oda Y."/>
            <person name="Harwood C.S."/>
            <person name="Richardson P."/>
        </authorList>
    </citation>
    <scope>NUCLEOTIDE SEQUENCE [LARGE SCALE GENOMIC DNA]</scope>
    <source>
        <strain evidence="1">BisB18</strain>
    </source>
</reference>
<dbReference type="HOGENOM" id="CLU_2261659_0_0_5"/>
<evidence type="ECO:0000313" key="1">
    <source>
        <dbReference type="EMBL" id="ABD88602.1"/>
    </source>
</evidence>
<protein>
    <submittedName>
        <fullName evidence="1">Uncharacterized protein</fullName>
    </submittedName>
</protein>
<dbReference type="EMBL" id="CP000301">
    <property type="protein sequence ID" value="ABD88602.1"/>
    <property type="molecule type" value="Genomic_DNA"/>
</dbReference>
<name>Q212T4_RHOPB</name>
<dbReference type="KEGG" id="rpc:RPC_3058"/>
<dbReference type="AlphaFoldDB" id="Q212T4"/>
<organism evidence="1">
    <name type="scientific">Rhodopseudomonas palustris (strain BisB18)</name>
    <dbReference type="NCBI Taxonomy" id="316056"/>
    <lineage>
        <taxon>Bacteria</taxon>
        <taxon>Pseudomonadati</taxon>
        <taxon>Pseudomonadota</taxon>
        <taxon>Alphaproteobacteria</taxon>
        <taxon>Hyphomicrobiales</taxon>
        <taxon>Nitrobacteraceae</taxon>
        <taxon>Rhodopseudomonas</taxon>
    </lineage>
</organism>
<accession>Q212T4</accession>